<evidence type="ECO:0000313" key="2">
    <source>
        <dbReference type="EMBL" id="KAJ7646225.1"/>
    </source>
</evidence>
<evidence type="ECO:0000256" key="1">
    <source>
        <dbReference type="SAM" id="SignalP"/>
    </source>
</evidence>
<reference evidence="2" key="1">
    <citation type="submission" date="2023-03" db="EMBL/GenBank/DDBJ databases">
        <title>Massive genome expansion in bonnet fungi (Mycena s.s.) driven by repeated elements and novel gene families across ecological guilds.</title>
        <authorList>
            <consortium name="Lawrence Berkeley National Laboratory"/>
            <person name="Harder C.B."/>
            <person name="Miyauchi S."/>
            <person name="Viragh M."/>
            <person name="Kuo A."/>
            <person name="Thoen E."/>
            <person name="Andreopoulos B."/>
            <person name="Lu D."/>
            <person name="Skrede I."/>
            <person name="Drula E."/>
            <person name="Henrissat B."/>
            <person name="Morin E."/>
            <person name="Kohler A."/>
            <person name="Barry K."/>
            <person name="LaButti K."/>
            <person name="Morin E."/>
            <person name="Salamov A."/>
            <person name="Lipzen A."/>
            <person name="Mereny Z."/>
            <person name="Hegedus B."/>
            <person name="Baldrian P."/>
            <person name="Stursova M."/>
            <person name="Weitz H."/>
            <person name="Taylor A."/>
            <person name="Grigoriev I.V."/>
            <person name="Nagy L.G."/>
            <person name="Martin F."/>
            <person name="Kauserud H."/>
        </authorList>
    </citation>
    <scope>NUCLEOTIDE SEQUENCE</scope>
    <source>
        <strain evidence="2">CBHHK067</strain>
    </source>
</reference>
<evidence type="ECO:0000313" key="3">
    <source>
        <dbReference type="Proteomes" id="UP001221757"/>
    </source>
</evidence>
<keyword evidence="3" id="KW-1185">Reference proteome</keyword>
<accession>A0AAD7FVS6</accession>
<feature type="chain" id="PRO_5042285286" evidence="1">
    <location>
        <begin position="22"/>
        <end position="175"/>
    </location>
</feature>
<dbReference type="EMBL" id="JARKIE010000384">
    <property type="protein sequence ID" value="KAJ7646225.1"/>
    <property type="molecule type" value="Genomic_DNA"/>
</dbReference>
<protein>
    <submittedName>
        <fullName evidence="2">Uncharacterized protein</fullName>
    </submittedName>
</protein>
<dbReference type="Proteomes" id="UP001221757">
    <property type="component" value="Unassembled WGS sequence"/>
</dbReference>
<gene>
    <name evidence="2" type="ORF">B0H17DRAFT_1186794</name>
</gene>
<sequence length="175" mass="18755">MHFTSALSALIPVLLAAAAAAVPAGPAPLDVFAPPITFPTAGTVWASEQDAAERHLVRSLPLPAPPLNGLARDASGAPFILAKGFSMVTMVHVATKKRIWRDNWDFPSVSKTAETFFISFSKSHLGCRKISNILSGFIQHVRWAPVPVKYGNGKGYDYTLYTASYGVPNCTVSVL</sequence>
<comment type="caution">
    <text evidence="2">The sequence shown here is derived from an EMBL/GenBank/DDBJ whole genome shotgun (WGS) entry which is preliminary data.</text>
</comment>
<proteinExistence type="predicted"/>
<keyword evidence="1" id="KW-0732">Signal</keyword>
<dbReference type="AlphaFoldDB" id="A0AAD7FVS6"/>
<feature type="signal peptide" evidence="1">
    <location>
        <begin position="1"/>
        <end position="21"/>
    </location>
</feature>
<organism evidence="2 3">
    <name type="scientific">Mycena rosella</name>
    <name type="common">Pink bonnet</name>
    <name type="synonym">Agaricus rosellus</name>
    <dbReference type="NCBI Taxonomy" id="1033263"/>
    <lineage>
        <taxon>Eukaryota</taxon>
        <taxon>Fungi</taxon>
        <taxon>Dikarya</taxon>
        <taxon>Basidiomycota</taxon>
        <taxon>Agaricomycotina</taxon>
        <taxon>Agaricomycetes</taxon>
        <taxon>Agaricomycetidae</taxon>
        <taxon>Agaricales</taxon>
        <taxon>Marasmiineae</taxon>
        <taxon>Mycenaceae</taxon>
        <taxon>Mycena</taxon>
    </lineage>
</organism>
<name>A0AAD7FVS6_MYCRO</name>